<gene>
    <name evidence="1" type="ORF">NDK43_19345</name>
</gene>
<sequence length="48" mass="5757">MWVITVYSKEKTTIFQFNTKNEAREACEYIQGYNILSEVVYFNDHYVA</sequence>
<accession>A0ABT0WCT2</accession>
<name>A0ABT0WCT2_9BACI</name>
<evidence type="ECO:0000313" key="1">
    <source>
        <dbReference type="EMBL" id="MCM2534121.1"/>
    </source>
</evidence>
<protein>
    <recommendedName>
        <fullName evidence="3">DUF4242 domain-containing protein</fullName>
    </recommendedName>
</protein>
<comment type="caution">
    <text evidence="1">The sequence shown here is derived from an EMBL/GenBank/DDBJ whole genome shotgun (WGS) entry which is preliminary data.</text>
</comment>
<evidence type="ECO:0000313" key="2">
    <source>
        <dbReference type="Proteomes" id="UP001523262"/>
    </source>
</evidence>
<dbReference type="Proteomes" id="UP001523262">
    <property type="component" value="Unassembled WGS sequence"/>
</dbReference>
<reference evidence="1 2" key="1">
    <citation type="submission" date="2022-06" db="EMBL/GenBank/DDBJ databases">
        <authorList>
            <person name="Jeon C.O."/>
        </authorList>
    </citation>
    <scope>NUCLEOTIDE SEQUENCE [LARGE SCALE GENOMIC DNA]</scope>
    <source>
        <strain evidence="1 2">KCTC 13943</strain>
    </source>
</reference>
<proteinExistence type="predicted"/>
<evidence type="ECO:0008006" key="3">
    <source>
        <dbReference type="Google" id="ProtNLM"/>
    </source>
</evidence>
<dbReference type="EMBL" id="JAMQCR010000001">
    <property type="protein sequence ID" value="MCM2534121.1"/>
    <property type="molecule type" value="Genomic_DNA"/>
</dbReference>
<organism evidence="1 2">
    <name type="scientific">Neobacillus pocheonensis</name>
    <dbReference type="NCBI Taxonomy" id="363869"/>
    <lineage>
        <taxon>Bacteria</taxon>
        <taxon>Bacillati</taxon>
        <taxon>Bacillota</taxon>
        <taxon>Bacilli</taxon>
        <taxon>Bacillales</taxon>
        <taxon>Bacillaceae</taxon>
        <taxon>Neobacillus</taxon>
    </lineage>
</organism>
<keyword evidence="2" id="KW-1185">Reference proteome</keyword>